<evidence type="ECO:0000313" key="13">
    <source>
        <dbReference type="Proteomes" id="UP000233293"/>
    </source>
</evidence>
<evidence type="ECO:0000256" key="7">
    <source>
        <dbReference type="ARBA" id="ARBA00023277"/>
    </source>
</evidence>
<keyword evidence="5 8" id="KW-0418">Kinase</keyword>
<comment type="function">
    <text evidence="8">Catalyzes the phosphorylation of D-xylulose to D-xylulose 5-phosphate.</text>
</comment>
<feature type="site" description="Important for activity" evidence="8">
    <location>
        <position position="6"/>
    </location>
</feature>
<sequence>MFVGLDLGTSSVKGILMTEGQQVIGSASAPLTVSRPHPGWSEQDPEDWWRASLAVLDALAAAHPAEICAVEGIGLSGQMHGATVLDGADRPLRPAILWNDTRSAAECVALETAFPDIRRITGNVVMPGFTAPKLIWLARHEPDVFRRVEKVLLPKDFIRLRLTGEHVSDMSDAAGTCWLDVGRRAWSDQALEHCGLSRRQMPRLVEGGEVSGTLLPSVAARYGMTRTVAIAGGGGDNAAAACGIGAVRPGDAFLSLGTSGVLFAPTARFAPNTEAGVHAFCHAVPNMWCQMGVILAATDSLRWLSDLFGIDAPQLTDALGDRLGGPGEAMFLPYLGGERTPHNQADLRGAFVGLGHATDRGALTRAVMEGVAFAFRDCLRVLADAGTEIPRAWAVGGGSQSRLWLKIIATVLDRPLDLPAGGELGAAFGAARLALCAVRQADTSSVCTPPPVAATIAPDREWTAAYDDAYGRYRRLYPALKEFAQS</sequence>
<dbReference type="Pfam" id="PF02782">
    <property type="entry name" value="FGGY_C"/>
    <property type="match status" value="1"/>
</dbReference>
<evidence type="ECO:0000256" key="4">
    <source>
        <dbReference type="ARBA" id="ARBA00022741"/>
    </source>
</evidence>
<evidence type="ECO:0000256" key="9">
    <source>
        <dbReference type="RuleBase" id="RU364073"/>
    </source>
</evidence>
<evidence type="ECO:0000313" key="12">
    <source>
        <dbReference type="EMBL" id="PKU25026.1"/>
    </source>
</evidence>
<comment type="caution">
    <text evidence="12">The sequence shown here is derived from an EMBL/GenBank/DDBJ whole genome shotgun (WGS) entry which is preliminary data.</text>
</comment>
<comment type="similarity">
    <text evidence="1 8 9">Belongs to the FGGY kinase family.</text>
</comment>
<dbReference type="EC" id="2.7.1.17" evidence="8 9"/>
<dbReference type="EMBL" id="PIUM01000007">
    <property type="protein sequence ID" value="PKU25026.1"/>
    <property type="molecule type" value="Genomic_DNA"/>
</dbReference>
<gene>
    <name evidence="8 9 12" type="primary">xylB</name>
    <name evidence="12" type="ORF">CWS72_08780</name>
</gene>
<proteinExistence type="inferred from homology"/>
<evidence type="ECO:0000256" key="5">
    <source>
        <dbReference type="ARBA" id="ARBA00022777"/>
    </source>
</evidence>
<evidence type="ECO:0000256" key="6">
    <source>
        <dbReference type="ARBA" id="ARBA00022840"/>
    </source>
</evidence>
<feature type="active site" description="Proton acceptor" evidence="8">
    <location>
        <position position="236"/>
    </location>
</feature>
<keyword evidence="6 8" id="KW-0067">ATP-binding</keyword>
<reference evidence="13" key="1">
    <citation type="submission" date="2017-12" db="EMBL/GenBank/DDBJ databases">
        <title>Draft genome sequence of Telmatospirillum siberiense 26-4b1T, an acidotolerant peatland alphaproteobacterium potentially involved in sulfur cycling.</title>
        <authorList>
            <person name="Hausmann B."/>
            <person name="Pjevac P."/>
            <person name="Schreck K."/>
            <person name="Herbold C.W."/>
            <person name="Daims H."/>
            <person name="Wagner M."/>
            <person name="Pester M."/>
            <person name="Loy A."/>
        </authorList>
    </citation>
    <scope>NUCLEOTIDE SEQUENCE [LARGE SCALE GENOMIC DNA]</scope>
    <source>
        <strain evidence="13">26-4b1</strain>
    </source>
</reference>
<dbReference type="PANTHER" id="PTHR43095:SF6">
    <property type="entry name" value="XYLULOSE KINASE"/>
    <property type="match status" value="1"/>
</dbReference>
<dbReference type="InterPro" id="IPR018485">
    <property type="entry name" value="FGGY_C"/>
</dbReference>
<evidence type="ECO:0000256" key="1">
    <source>
        <dbReference type="ARBA" id="ARBA00009156"/>
    </source>
</evidence>
<dbReference type="HAMAP" id="MF_02220">
    <property type="entry name" value="XylB"/>
    <property type="match status" value="1"/>
</dbReference>
<evidence type="ECO:0000259" key="10">
    <source>
        <dbReference type="Pfam" id="PF00370"/>
    </source>
</evidence>
<evidence type="ECO:0000256" key="8">
    <source>
        <dbReference type="HAMAP-Rule" id="MF_02220"/>
    </source>
</evidence>
<dbReference type="PIRSF" id="PIRSF000538">
    <property type="entry name" value="GlpK"/>
    <property type="match status" value="1"/>
</dbReference>
<organism evidence="12 13">
    <name type="scientific">Telmatospirillum siberiense</name>
    <dbReference type="NCBI Taxonomy" id="382514"/>
    <lineage>
        <taxon>Bacteria</taxon>
        <taxon>Pseudomonadati</taxon>
        <taxon>Pseudomonadota</taxon>
        <taxon>Alphaproteobacteria</taxon>
        <taxon>Rhodospirillales</taxon>
        <taxon>Rhodospirillaceae</taxon>
        <taxon>Telmatospirillum</taxon>
    </lineage>
</organism>
<evidence type="ECO:0000256" key="2">
    <source>
        <dbReference type="ARBA" id="ARBA00022629"/>
    </source>
</evidence>
<dbReference type="GO" id="GO:0042732">
    <property type="term" value="P:D-xylose metabolic process"/>
    <property type="evidence" value="ECO:0007669"/>
    <property type="project" value="UniProtKB-KW"/>
</dbReference>
<dbReference type="GO" id="GO:0005524">
    <property type="term" value="F:ATP binding"/>
    <property type="evidence" value="ECO:0007669"/>
    <property type="project" value="UniProtKB-UniRule"/>
</dbReference>
<dbReference type="NCBIfam" id="TIGR01312">
    <property type="entry name" value="XylB"/>
    <property type="match status" value="1"/>
</dbReference>
<feature type="domain" description="Carbohydrate kinase FGGY N-terminal" evidence="10">
    <location>
        <begin position="1"/>
        <end position="243"/>
    </location>
</feature>
<dbReference type="SUPFAM" id="SSF53067">
    <property type="entry name" value="Actin-like ATPase domain"/>
    <property type="match status" value="2"/>
</dbReference>
<dbReference type="PROSITE" id="PS00933">
    <property type="entry name" value="FGGY_KINASES_1"/>
    <property type="match status" value="1"/>
</dbReference>
<dbReference type="GO" id="GO:0004856">
    <property type="term" value="F:D-xylulokinase activity"/>
    <property type="evidence" value="ECO:0007669"/>
    <property type="project" value="UniProtKB-UniRule"/>
</dbReference>
<keyword evidence="4 8" id="KW-0547">Nucleotide-binding</keyword>
<feature type="binding site" evidence="8">
    <location>
        <begin position="79"/>
        <end position="80"/>
    </location>
    <ligand>
        <name>substrate</name>
    </ligand>
</feature>
<evidence type="ECO:0000256" key="3">
    <source>
        <dbReference type="ARBA" id="ARBA00022679"/>
    </source>
</evidence>
<dbReference type="Pfam" id="PF00370">
    <property type="entry name" value="FGGY_N"/>
    <property type="match status" value="1"/>
</dbReference>
<evidence type="ECO:0000259" key="11">
    <source>
        <dbReference type="Pfam" id="PF02782"/>
    </source>
</evidence>
<dbReference type="InterPro" id="IPR000577">
    <property type="entry name" value="Carb_kinase_FGGY"/>
</dbReference>
<feature type="domain" description="Carbohydrate kinase FGGY C-terminal" evidence="11">
    <location>
        <begin position="253"/>
        <end position="437"/>
    </location>
</feature>
<accession>A0A2N3PX90</accession>
<dbReference type="Gene3D" id="3.30.420.40">
    <property type="match status" value="2"/>
</dbReference>
<dbReference type="InterPro" id="IPR018483">
    <property type="entry name" value="Carb_kinase_FGGY_CS"/>
</dbReference>
<dbReference type="PANTHER" id="PTHR43095">
    <property type="entry name" value="SUGAR KINASE"/>
    <property type="match status" value="1"/>
</dbReference>
<dbReference type="Proteomes" id="UP000233293">
    <property type="component" value="Unassembled WGS sequence"/>
</dbReference>
<dbReference type="InterPro" id="IPR018484">
    <property type="entry name" value="FGGY_N"/>
</dbReference>
<dbReference type="AlphaFoldDB" id="A0A2N3PX90"/>
<protein>
    <recommendedName>
        <fullName evidence="8 9">Xylulose kinase</fullName>
        <shortName evidence="8 9">Xylulokinase</shortName>
        <ecNumber evidence="8 9">2.7.1.17</ecNumber>
    </recommendedName>
</protein>
<comment type="catalytic activity">
    <reaction evidence="8 9">
        <text>D-xylulose + ATP = D-xylulose 5-phosphate + ADP + H(+)</text>
        <dbReference type="Rhea" id="RHEA:10964"/>
        <dbReference type="ChEBI" id="CHEBI:15378"/>
        <dbReference type="ChEBI" id="CHEBI:17140"/>
        <dbReference type="ChEBI" id="CHEBI:30616"/>
        <dbReference type="ChEBI" id="CHEBI:57737"/>
        <dbReference type="ChEBI" id="CHEBI:456216"/>
        <dbReference type="EC" id="2.7.1.17"/>
    </reaction>
</comment>
<dbReference type="OrthoDB" id="9805576at2"/>
<dbReference type="GO" id="GO:0005998">
    <property type="term" value="P:xylulose catabolic process"/>
    <property type="evidence" value="ECO:0007669"/>
    <property type="project" value="UniProtKB-UniRule"/>
</dbReference>
<dbReference type="InterPro" id="IPR006000">
    <property type="entry name" value="Xylulokinase"/>
</dbReference>
<dbReference type="InterPro" id="IPR043129">
    <property type="entry name" value="ATPase_NBD"/>
</dbReference>
<name>A0A2N3PX90_9PROT</name>
<dbReference type="CDD" id="cd07808">
    <property type="entry name" value="ASKHA_NBD_FGGY_EcXK-like"/>
    <property type="match status" value="1"/>
</dbReference>
<keyword evidence="3 8" id="KW-0808">Transferase</keyword>
<keyword evidence="7 8" id="KW-0119">Carbohydrate metabolism</keyword>
<dbReference type="InterPro" id="IPR050406">
    <property type="entry name" value="FGGY_Carb_Kinase"/>
</dbReference>
<keyword evidence="13" id="KW-1185">Reference proteome</keyword>
<keyword evidence="2 8" id="KW-0859">Xylose metabolism</keyword>